<dbReference type="InParanoid" id="K1QE45"/>
<accession>K1QE45</accession>
<dbReference type="InterPro" id="IPR011029">
    <property type="entry name" value="DEATH-like_dom_sf"/>
</dbReference>
<dbReference type="Gene3D" id="1.10.533.10">
    <property type="entry name" value="Death Domain, Fas"/>
    <property type="match status" value="1"/>
</dbReference>
<dbReference type="HOGENOM" id="CLU_323967_0_0_1"/>
<evidence type="ECO:0000256" key="2">
    <source>
        <dbReference type="ARBA" id="ARBA00022741"/>
    </source>
</evidence>
<reference evidence="4" key="1">
    <citation type="journal article" date="2012" name="Nature">
        <title>The oyster genome reveals stress adaptation and complexity of shell formation.</title>
        <authorList>
            <person name="Zhang G."/>
            <person name="Fang X."/>
            <person name="Guo X."/>
            <person name="Li L."/>
            <person name="Luo R."/>
            <person name="Xu F."/>
            <person name="Yang P."/>
            <person name="Zhang L."/>
            <person name="Wang X."/>
            <person name="Qi H."/>
            <person name="Xiong Z."/>
            <person name="Que H."/>
            <person name="Xie Y."/>
            <person name="Holland P.W."/>
            <person name="Paps J."/>
            <person name="Zhu Y."/>
            <person name="Wu F."/>
            <person name="Chen Y."/>
            <person name="Wang J."/>
            <person name="Peng C."/>
            <person name="Meng J."/>
            <person name="Yang L."/>
            <person name="Liu J."/>
            <person name="Wen B."/>
            <person name="Zhang N."/>
            <person name="Huang Z."/>
            <person name="Zhu Q."/>
            <person name="Feng Y."/>
            <person name="Mount A."/>
            <person name="Hedgecock D."/>
            <person name="Xu Z."/>
            <person name="Liu Y."/>
            <person name="Domazet-Loso T."/>
            <person name="Du Y."/>
            <person name="Sun X."/>
            <person name="Zhang S."/>
            <person name="Liu B."/>
            <person name="Cheng P."/>
            <person name="Jiang X."/>
            <person name="Li J."/>
            <person name="Fan D."/>
            <person name="Wang W."/>
            <person name="Fu W."/>
            <person name="Wang T."/>
            <person name="Wang B."/>
            <person name="Zhang J."/>
            <person name="Peng Z."/>
            <person name="Li Y."/>
            <person name="Li N."/>
            <person name="Wang J."/>
            <person name="Chen M."/>
            <person name="He Y."/>
            <person name="Tan F."/>
            <person name="Song X."/>
            <person name="Zheng Q."/>
            <person name="Huang R."/>
            <person name="Yang H."/>
            <person name="Du X."/>
            <person name="Chen L."/>
            <person name="Yang M."/>
            <person name="Gaffney P.M."/>
            <person name="Wang S."/>
            <person name="Luo L."/>
            <person name="She Z."/>
            <person name="Ming Y."/>
            <person name="Huang W."/>
            <person name="Zhang S."/>
            <person name="Huang B."/>
            <person name="Zhang Y."/>
            <person name="Qu T."/>
            <person name="Ni P."/>
            <person name="Miao G."/>
            <person name="Wang J."/>
            <person name="Wang Q."/>
            <person name="Steinberg C.E."/>
            <person name="Wang H."/>
            <person name="Li N."/>
            <person name="Qian L."/>
            <person name="Zhang G."/>
            <person name="Li Y."/>
            <person name="Yang H."/>
            <person name="Liu X."/>
            <person name="Wang J."/>
            <person name="Yin Y."/>
            <person name="Wang J."/>
        </authorList>
    </citation>
    <scope>NUCLEOTIDE SEQUENCE [LARGE SCALE GENOMIC DNA]</scope>
    <source>
        <strain evidence="4">05x7-T-G4-1.051#20</strain>
    </source>
</reference>
<dbReference type="CDD" id="cd10229">
    <property type="entry name" value="ASKHA_NBD_HSP70_HSPA12"/>
    <property type="match status" value="1"/>
</dbReference>
<protein>
    <submittedName>
        <fullName evidence="4">Heat shock 70 kDa protein 12B</fullName>
    </submittedName>
</protein>
<name>K1QE45_MAGGI</name>
<dbReference type="InterPro" id="IPR043129">
    <property type="entry name" value="ATPase_NBD"/>
</dbReference>
<dbReference type="Gene3D" id="3.30.420.40">
    <property type="match status" value="2"/>
</dbReference>
<dbReference type="PANTHER" id="PTHR14187">
    <property type="entry name" value="ALPHA KINASE/ELONGATION FACTOR 2 KINASE"/>
    <property type="match status" value="1"/>
</dbReference>
<organism evidence="4">
    <name type="scientific">Magallana gigas</name>
    <name type="common">Pacific oyster</name>
    <name type="synonym">Crassostrea gigas</name>
    <dbReference type="NCBI Taxonomy" id="29159"/>
    <lineage>
        <taxon>Eukaryota</taxon>
        <taxon>Metazoa</taxon>
        <taxon>Spiralia</taxon>
        <taxon>Lophotrochozoa</taxon>
        <taxon>Mollusca</taxon>
        <taxon>Bivalvia</taxon>
        <taxon>Autobranchia</taxon>
        <taxon>Pteriomorphia</taxon>
        <taxon>Ostreida</taxon>
        <taxon>Ostreoidea</taxon>
        <taxon>Ostreidae</taxon>
        <taxon>Magallana</taxon>
    </lineage>
</organism>
<evidence type="ECO:0000313" key="4">
    <source>
        <dbReference type="EMBL" id="EKC32223.1"/>
    </source>
</evidence>
<sequence>MGSRGREFKPRSGQKWRSRGIRNMDIKMIIEEKDNPDSNIKGIVQVINSDPSLKIVVVEDTHMVVKEATTGSIIIHLCPLTDNAVHRFLGKDGSIIQNMIEKLFTSAGLDKLLKKRRELEIVVKVIEKDPSPDEKVSRSQEPDDMTRRKIQKNETFLVDELEPSQLMTYLLQKKCLTPENKSEIEQKIKEALLLNFKDIVDEIEVNVMNETLQKFKTIHDLQEDMKTFLPDSGKSRSERAHNFLTFVFKHDEYVIELENVLRKNNMDHLLEVKGKMEDSKEKNPQEAKLLKEGVLFDCTFKVVLGKEGEKRKRLYDIPFQGPLEDEKIVVAIDFGTTYSGFAYSRTKTPEVIVQKWIPEAGDKEGVSLKAPTSLLLDNKNSFVAFGFNAEQLYKEYAEDEKHESIRFFRNFKMKLLKKETLGSSMEIKDHMGKPLAALEVFSKSLEYMKEMVLEKIQEKYEDLVIKEERIHWIVTVPAIWDEFAKQFMREAAEKASIPSKQLHLALEPECAAVYVLSGAKLKLSGDLSENTVGEQIFVADLGGGTADFSVVEITEKHTLKHLHYASGGDWGGKNVNKEIFDIFESIFGAEVMKKFNDMKAEILQMENDIELKKRDIKTEDKLSFSLLASLSSLCRDVNKKNFKEMIEKSPEYKNDIVYRGGKIIFDASLVNHIFETVVSKIAGHMKSVLAQQPKANDIKTIILVGGFAKSDFVYKYIKKEFSDKEVIVPTDPDLAVLKGAVKFGHLDGIIEMRVCNYTYGIETNRYPLATDPKDKIKYIGDKYQCTQVFEKMVTIWDKVMVNNKVERKFNASTADMTKMKINIYRSKEKNPLFVTDEGCEPFATMIVQMPDTKGGIKRAVTISIEFGKTEIFFSGKDENTGAEMQASMEMIW</sequence>
<evidence type="ECO:0000256" key="3">
    <source>
        <dbReference type="ARBA" id="ARBA00022840"/>
    </source>
</evidence>
<keyword evidence="4" id="KW-0346">Stress response</keyword>
<evidence type="ECO:0000256" key="1">
    <source>
        <dbReference type="ARBA" id="ARBA00007381"/>
    </source>
</evidence>
<dbReference type="GO" id="GO:0005524">
    <property type="term" value="F:ATP binding"/>
    <property type="evidence" value="ECO:0007669"/>
    <property type="project" value="UniProtKB-KW"/>
</dbReference>
<proteinExistence type="inferred from homology"/>
<comment type="similarity">
    <text evidence="1">Belongs to the heat shock protein 70 family.</text>
</comment>
<gene>
    <name evidence="4" type="ORF">CGI_10006359</name>
</gene>
<dbReference type="InterPro" id="IPR013126">
    <property type="entry name" value="Hsp_70_fam"/>
</dbReference>
<dbReference type="SUPFAM" id="SSF53067">
    <property type="entry name" value="Actin-like ATPase domain"/>
    <property type="match status" value="2"/>
</dbReference>
<dbReference type="GO" id="GO:0140662">
    <property type="term" value="F:ATP-dependent protein folding chaperone"/>
    <property type="evidence" value="ECO:0007669"/>
    <property type="project" value="InterPro"/>
</dbReference>
<dbReference type="PANTHER" id="PTHR14187:SF5">
    <property type="entry name" value="HEAT SHOCK 70 KDA PROTEIN 12A"/>
    <property type="match status" value="1"/>
</dbReference>
<dbReference type="EMBL" id="JH818879">
    <property type="protein sequence ID" value="EKC32223.1"/>
    <property type="molecule type" value="Genomic_DNA"/>
</dbReference>
<dbReference type="AlphaFoldDB" id="K1QE45"/>
<keyword evidence="3" id="KW-0067">ATP-binding</keyword>
<dbReference type="Pfam" id="PF00012">
    <property type="entry name" value="HSP70"/>
    <property type="match status" value="1"/>
</dbReference>
<dbReference type="CDD" id="cd01671">
    <property type="entry name" value="CARD"/>
    <property type="match status" value="1"/>
</dbReference>
<keyword evidence="2" id="KW-0547">Nucleotide-binding</keyword>